<dbReference type="GO" id="GO:0003735">
    <property type="term" value="F:structural constituent of ribosome"/>
    <property type="evidence" value="ECO:0007669"/>
    <property type="project" value="InterPro"/>
</dbReference>
<dbReference type="Gene3D" id="3.40.1370.10">
    <property type="match status" value="1"/>
</dbReference>
<accession>A0A6A5XQ49</accession>
<protein>
    <recommendedName>
        <fullName evidence="4">Large ribosomal subunit protein uL4m</fullName>
    </recommendedName>
</protein>
<dbReference type="SUPFAM" id="SSF52166">
    <property type="entry name" value="Ribosomal protein L4"/>
    <property type="match status" value="1"/>
</dbReference>
<dbReference type="InterPro" id="IPR002136">
    <property type="entry name" value="Ribosomal_uL4"/>
</dbReference>
<dbReference type="RefSeq" id="XP_033383189.1">
    <property type="nucleotide sequence ID" value="XM_033528336.1"/>
</dbReference>
<dbReference type="PANTHER" id="PTHR10746">
    <property type="entry name" value="50S RIBOSOMAL PROTEIN L4"/>
    <property type="match status" value="1"/>
</dbReference>
<dbReference type="PANTHER" id="PTHR10746:SF6">
    <property type="entry name" value="LARGE RIBOSOMAL SUBUNIT PROTEIN UL4M"/>
    <property type="match status" value="1"/>
</dbReference>
<evidence type="ECO:0000256" key="4">
    <source>
        <dbReference type="ARBA" id="ARBA00040565"/>
    </source>
</evidence>
<dbReference type="GO" id="GO:0006412">
    <property type="term" value="P:translation"/>
    <property type="evidence" value="ECO:0007669"/>
    <property type="project" value="InterPro"/>
</dbReference>
<dbReference type="AlphaFoldDB" id="A0A6A5XQ49"/>
<dbReference type="Proteomes" id="UP000799778">
    <property type="component" value="Unassembled WGS sequence"/>
</dbReference>
<dbReference type="EMBL" id="ML978070">
    <property type="protein sequence ID" value="KAF2014850.1"/>
    <property type="molecule type" value="Genomic_DNA"/>
</dbReference>
<keyword evidence="2 6" id="KW-0689">Ribosomal protein</keyword>
<evidence type="ECO:0000256" key="5">
    <source>
        <dbReference type="SAM" id="MobiDB-lite"/>
    </source>
</evidence>
<dbReference type="GO" id="GO:0005840">
    <property type="term" value="C:ribosome"/>
    <property type="evidence" value="ECO:0007669"/>
    <property type="project" value="UniProtKB-KW"/>
</dbReference>
<evidence type="ECO:0000256" key="1">
    <source>
        <dbReference type="ARBA" id="ARBA00010528"/>
    </source>
</evidence>
<evidence type="ECO:0000256" key="3">
    <source>
        <dbReference type="ARBA" id="ARBA00023274"/>
    </source>
</evidence>
<evidence type="ECO:0000256" key="2">
    <source>
        <dbReference type="ARBA" id="ARBA00022980"/>
    </source>
</evidence>
<organism evidence="6 7">
    <name type="scientific">Aaosphaeria arxii CBS 175.79</name>
    <dbReference type="NCBI Taxonomy" id="1450172"/>
    <lineage>
        <taxon>Eukaryota</taxon>
        <taxon>Fungi</taxon>
        <taxon>Dikarya</taxon>
        <taxon>Ascomycota</taxon>
        <taxon>Pezizomycotina</taxon>
        <taxon>Dothideomycetes</taxon>
        <taxon>Pleosporomycetidae</taxon>
        <taxon>Pleosporales</taxon>
        <taxon>Pleosporales incertae sedis</taxon>
        <taxon>Aaosphaeria</taxon>
    </lineage>
</organism>
<proteinExistence type="inferred from homology"/>
<evidence type="ECO:0000313" key="6">
    <source>
        <dbReference type="EMBL" id="KAF2014850.1"/>
    </source>
</evidence>
<dbReference type="InterPro" id="IPR013005">
    <property type="entry name" value="Ribosomal_uL4-like"/>
</dbReference>
<dbReference type="Pfam" id="PF00573">
    <property type="entry name" value="Ribosomal_L4"/>
    <property type="match status" value="1"/>
</dbReference>
<name>A0A6A5XQ49_9PLEO</name>
<reference evidence="6" key="1">
    <citation type="journal article" date="2020" name="Stud. Mycol.">
        <title>101 Dothideomycetes genomes: a test case for predicting lifestyles and emergence of pathogens.</title>
        <authorList>
            <person name="Haridas S."/>
            <person name="Albert R."/>
            <person name="Binder M."/>
            <person name="Bloem J."/>
            <person name="Labutti K."/>
            <person name="Salamov A."/>
            <person name="Andreopoulos B."/>
            <person name="Baker S."/>
            <person name="Barry K."/>
            <person name="Bills G."/>
            <person name="Bluhm B."/>
            <person name="Cannon C."/>
            <person name="Castanera R."/>
            <person name="Culley D."/>
            <person name="Daum C."/>
            <person name="Ezra D."/>
            <person name="Gonzalez J."/>
            <person name="Henrissat B."/>
            <person name="Kuo A."/>
            <person name="Liang C."/>
            <person name="Lipzen A."/>
            <person name="Lutzoni F."/>
            <person name="Magnuson J."/>
            <person name="Mondo S."/>
            <person name="Nolan M."/>
            <person name="Ohm R."/>
            <person name="Pangilinan J."/>
            <person name="Park H.-J."/>
            <person name="Ramirez L."/>
            <person name="Alfaro M."/>
            <person name="Sun H."/>
            <person name="Tritt A."/>
            <person name="Yoshinaga Y."/>
            <person name="Zwiers L.-H."/>
            <person name="Turgeon B."/>
            <person name="Goodwin S."/>
            <person name="Spatafora J."/>
            <person name="Crous P."/>
            <person name="Grigoriev I."/>
        </authorList>
    </citation>
    <scope>NUCLEOTIDE SEQUENCE</scope>
    <source>
        <strain evidence="6">CBS 175.79</strain>
    </source>
</reference>
<feature type="region of interest" description="Disordered" evidence="5">
    <location>
        <begin position="118"/>
        <end position="158"/>
    </location>
</feature>
<sequence>MASARLLLPVRSTGSPWSCMPSHKGINSKPLTATFSRTISTSPSPLASVSTTSSTKSETFVPLTPFGQQTVHATIHHFPSLEPLHLEEYPANHLNLPTRRDILHRAVIFEGDASRRGTASTKWRDEVRGSSRKVRPQKGTGAARLGDRRSPMLKGGGVAFGPKPRDFSTELQKKVYDLAFRTALSYRFRRGELIIVDNALELESPSSELLKAIFNAHGWWGKSSGSSLLITVKDRPLLEMTLAQTPLKGQALLWDEVDVKDLLGQGRVVIEKGALQMLLLKHQDDLPKQPRSPASTLNRVTEELPEVLGWSEFSRLEVAALEEEPEEQLRLKSRLYHAVADKRQTQAATKPEPEATRLHLSSLEAREEAYKAQAEAITEHFDLKRQSSEKEKLAGLKDANGPEYLQLLRESSFLDALAMHHQTKKMSYEAKAAFTRGDALDLRGDGASAYSWREYAEVLKAEADDLRTEIENTLTGADMSSATDEELKKFKSLLAYTQRKKTGYALSQENASGEGEQVSV</sequence>
<keyword evidence="3" id="KW-0687">Ribonucleoprotein</keyword>
<comment type="similarity">
    <text evidence="1">Belongs to the universal ribosomal protein uL4 family.</text>
</comment>
<gene>
    <name evidence="6" type="ORF">BU24DRAFT_423759</name>
</gene>
<dbReference type="GO" id="GO:1990904">
    <property type="term" value="C:ribonucleoprotein complex"/>
    <property type="evidence" value="ECO:0007669"/>
    <property type="project" value="UniProtKB-KW"/>
</dbReference>
<dbReference type="NCBIfam" id="TIGR03953">
    <property type="entry name" value="rplD_bact"/>
    <property type="match status" value="1"/>
</dbReference>
<dbReference type="GeneID" id="54285733"/>
<keyword evidence="7" id="KW-1185">Reference proteome</keyword>
<evidence type="ECO:0000313" key="7">
    <source>
        <dbReference type="Proteomes" id="UP000799778"/>
    </source>
</evidence>
<dbReference type="OrthoDB" id="275876at2759"/>
<dbReference type="InterPro" id="IPR023574">
    <property type="entry name" value="Ribosomal_uL4_dom_sf"/>
</dbReference>